<dbReference type="InParanoid" id="A0A1X7TYV2"/>
<evidence type="ECO:0008006" key="3">
    <source>
        <dbReference type="Google" id="ProtNLM"/>
    </source>
</evidence>
<name>A0A1X7TYV2_AMPQE</name>
<evidence type="ECO:0000256" key="1">
    <source>
        <dbReference type="SAM" id="SignalP"/>
    </source>
</evidence>
<feature type="chain" id="PRO_5012778775" description="Metallo-beta-lactamase domain-containing protein" evidence="1">
    <location>
        <begin position="17"/>
        <end position="339"/>
    </location>
</feature>
<proteinExistence type="predicted"/>
<dbReference type="InterPro" id="IPR036866">
    <property type="entry name" value="RibonucZ/Hydroxyglut_hydro"/>
</dbReference>
<dbReference type="Gene3D" id="3.60.15.10">
    <property type="entry name" value="Ribonuclease Z/Hydroxyacylglutathione hydrolase-like"/>
    <property type="match status" value="1"/>
</dbReference>
<reference evidence="2" key="1">
    <citation type="submission" date="2017-05" db="UniProtKB">
        <authorList>
            <consortium name="EnsemblMetazoa"/>
        </authorList>
    </citation>
    <scope>IDENTIFICATION</scope>
</reference>
<sequence length="339" mass="37428">MKVILVIALLIQVSLSLEIPDADDKLHIYALPLVGGCTVIQCPKGEEDGAKGAVTIIDTGKSSSNSIGGKDVKRFLSGTTIKHIFLTNSNKNSRKYFKDILNSFKQYIPVHHPCSWKSYDTGSKYAQPKEIQQCSSISECDYEIELCPGVTISVVAAGLGECKGRDDGANNIDSLIAKMTYTGADTYGYGTYVTALFSGNFEASGSVVSRLIEKAGEDLSADIYRLSNEGNYPLANSRTLLNAIKARYVFTSSEHKKSLPRCEIYDYYKTNDNIDHVERHPYTCYDANKKLTNIDPEVALYGTNVYQPDEKKYKKVFFVLDFSINSSGDIGVKMTNAKN</sequence>
<dbReference type="AlphaFoldDB" id="A0A1X7TYV2"/>
<evidence type="ECO:0000313" key="2">
    <source>
        <dbReference type="EnsemblMetazoa" id="Aqu2.1.20694_001"/>
    </source>
</evidence>
<dbReference type="EnsemblMetazoa" id="Aqu2.1.20694_001">
    <property type="protein sequence ID" value="Aqu2.1.20694_001"/>
    <property type="gene ID" value="Aqu2.1.20694"/>
</dbReference>
<protein>
    <recommendedName>
        <fullName evidence="3">Metallo-beta-lactamase domain-containing protein</fullName>
    </recommendedName>
</protein>
<feature type="signal peptide" evidence="1">
    <location>
        <begin position="1"/>
        <end position="16"/>
    </location>
</feature>
<organism evidence="2">
    <name type="scientific">Amphimedon queenslandica</name>
    <name type="common">Sponge</name>
    <dbReference type="NCBI Taxonomy" id="400682"/>
    <lineage>
        <taxon>Eukaryota</taxon>
        <taxon>Metazoa</taxon>
        <taxon>Porifera</taxon>
        <taxon>Demospongiae</taxon>
        <taxon>Heteroscleromorpha</taxon>
        <taxon>Haplosclerida</taxon>
        <taxon>Niphatidae</taxon>
        <taxon>Amphimedon</taxon>
    </lineage>
</organism>
<accession>A0A1X7TYV2</accession>
<dbReference type="OrthoDB" id="10070994at2759"/>
<keyword evidence="1" id="KW-0732">Signal</keyword>